<dbReference type="GO" id="GO:0003690">
    <property type="term" value="F:double-stranded DNA binding"/>
    <property type="evidence" value="ECO:0007669"/>
    <property type="project" value="InterPro"/>
</dbReference>
<dbReference type="Pfam" id="PF07352">
    <property type="entry name" value="Phage_Mu_Gam"/>
    <property type="match status" value="1"/>
</dbReference>
<comment type="caution">
    <text evidence="1">The sequence shown here is derived from an EMBL/GenBank/DDBJ whole genome shotgun (WGS) entry which is preliminary data.</text>
</comment>
<protein>
    <recommendedName>
        <fullName evidence="3">Host-nuclease inhibitor protein Gam</fullName>
    </recommendedName>
</protein>
<organism evidence="1 2">
    <name type="scientific">Clostridium niameyense</name>
    <dbReference type="NCBI Taxonomy" id="1622073"/>
    <lineage>
        <taxon>Bacteria</taxon>
        <taxon>Bacillati</taxon>
        <taxon>Bacillota</taxon>
        <taxon>Clostridia</taxon>
        <taxon>Eubacteriales</taxon>
        <taxon>Clostridiaceae</taxon>
        <taxon>Clostridium</taxon>
    </lineage>
</organism>
<reference evidence="1 2" key="1">
    <citation type="submission" date="2019-04" db="EMBL/GenBank/DDBJ databases">
        <title>Genome sequencing of Clostridium botulinum Groups I-IV and Clostridium butyricum.</title>
        <authorList>
            <person name="Brunt J."/>
            <person name="Van Vliet A.H.M."/>
            <person name="Stringer S.C."/>
            <person name="Carter A.T."/>
            <person name="Peck M.W."/>
        </authorList>
    </citation>
    <scope>NUCLEOTIDE SEQUENCE [LARGE SCALE GENOMIC DNA]</scope>
    <source>
        <strain evidence="1 2">IFR 18/094</strain>
    </source>
</reference>
<gene>
    <name evidence="1" type="ORF">FDF74_04740</name>
</gene>
<evidence type="ECO:0008006" key="3">
    <source>
        <dbReference type="Google" id="ProtNLM"/>
    </source>
</evidence>
<name>A0A6M0R8F1_9CLOT</name>
<dbReference type="EMBL" id="SXDP01000002">
    <property type="protein sequence ID" value="NEZ46522.1"/>
    <property type="molecule type" value="Genomic_DNA"/>
</dbReference>
<dbReference type="GO" id="GO:0042262">
    <property type="term" value="P:DNA protection"/>
    <property type="evidence" value="ECO:0007669"/>
    <property type="project" value="InterPro"/>
</dbReference>
<evidence type="ECO:0000313" key="2">
    <source>
        <dbReference type="Proteomes" id="UP000473885"/>
    </source>
</evidence>
<dbReference type="InterPro" id="IPR009951">
    <property type="entry name" value="Host-nuc_inhib_Gam"/>
</dbReference>
<dbReference type="AlphaFoldDB" id="A0A6M0R8F1"/>
<keyword evidence="2" id="KW-1185">Reference proteome</keyword>
<dbReference type="RefSeq" id="WP_163248750.1">
    <property type="nucleotide sequence ID" value="NZ_SXDP01000002.1"/>
</dbReference>
<dbReference type="Proteomes" id="UP000473885">
    <property type="component" value="Unassembled WGS sequence"/>
</dbReference>
<proteinExistence type="predicted"/>
<sequence length="171" mass="19871">MNSLLQNESNDIEVQEGFKIDSLESANWAFRKIRALKDDIKEKEELAIKERERIDNWLKSETESARSSISFFEGLLTEYYLLIKKDNPKAKISTPYGKVSSRKSKTWNYEDEDLTIKYLKENKHSNLIRVQENLNKSELKKVFKDGVNEETGEIIPGVNVVQVENISIKVE</sequence>
<dbReference type="SUPFAM" id="SSF161266">
    <property type="entry name" value="Gam-like"/>
    <property type="match status" value="1"/>
</dbReference>
<evidence type="ECO:0000313" key="1">
    <source>
        <dbReference type="EMBL" id="NEZ46522.1"/>
    </source>
</evidence>
<accession>A0A6M0R8F1</accession>